<gene>
    <name evidence="1" type="ORF">RHMOL_Rhmol07G0236700</name>
</gene>
<keyword evidence="2" id="KW-1185">Reference proteome</keyword>
<accession>A0ACC0N568</accession>
<name>A0ACC0N568_RHOML</name>
<evidence type="ECO:0000313" key="1">
    <source>
        <dbReference type="EMBL" id="KAI8547974.1"/>
    </source>
</evidence>
<proteinExistence type="predicted"/>
<dbReference type="EMBL" id="CM046394">
    <property type="protein sequence ID" value="KAI8547974.1"/>
    <property type="molecule type" value="Genomic_DNA"/>
</dbReference>
<comment type="caution">
    <text evidence="1">The sequence shown here is derived from an EMBL/GenBank/DDBJ whole genome shotgun (WGS) entry which is preliminary data.</text>
</comment>
<reference evidence="1" key="1">
    <citation type="submission" date="2022-02" db="EMBL/GenBank/DDBJ databases">
        <title>Plant Genome Project.</title>
        <authorList>
            <person name="Zhang R.-G."/>
        </authorList>
    </citation>
    <scope>NUCLEOTIDE SEQUENCE</scope>
    <source>
        <strain evidence="1">AT1</strain>
    </source>
</reference>
<dbReference type="Proteomes" id="UP001062846">
    <property type="component" value="Chromosome 7"/>
</dbReference>
<sequence>MGTPNPNCDSTSDSSPNREDRTNTFVGNDVDGKREGEGLVSGAGDIFRLLTDTEIAGMKFNSEDEAGKFYNAYAKAMGFGIRKSRSKPQKNNDNRVRCRTWVCSREGKRQKKHLQRVDRIRRPRAETRIGCGAKFRVRYLSKTQKYIVTHFISVHNHLLAAEQCVPFLWSHRCVNEADTAQATAMRKVGMKPDKILNYMTCQSGGFQNLGFTGKDLRNKLDKCRKDEIKNGDAEGALGYLSAQVATDPLFFFKYKVDEEDRLETLFWADGRSRMDYAAFGDVLVFDTTYWTNAYKKPFVILAGVSNHFMTTIFGCALLSKETEETYNWVLETFMEGVDGKCPISVVTDGDLAMRKAISNIFPDARHRLCTWHLERNAAKNVHKPEFVSDFTHLMLMECEVEEFDSLWADMVSHYGLETNAWVLEMYRDRARWVEAYLLGHFFAGIRSTQRCEGMNRYLHRFLTVRLRLYEFVEQYHRGLARMRVADAGAETATEHSTPVPITGLKRVEQNGAEVYTQYIFRLFQDEIQRASPLIVARRVDELRRRLYFIEMYSHPEYNWTVEYYPVDSRMKCCCMMFESFGLPCCHMIVVMKYEHLLDSFEDARELEHQMTSSMRKRWEMRNKKECRAEVGEASFAQSLFGVGDPLVVKTKGNPGKNANALKSRKPRKCRSFSCVLGMKHSSLIVCYFAKMAGKRKTPSRGCPLRRSKRLAITNIMTTSSLDQSTGMDCDVNVCSAGGFDKMSKRLTHAGTENDGCCNERGNRLSHADSDSVHRSKRLAIRNGISTSSLDQSTDRDCDVNACTPGDPDKMSKRSTHAEFENDGDSEERRQTFCHGGSDGDGDCEQMSNRSSHGESESDGDFEEMSNGESESDGDLDSGPIKRPDLGSFAKRSVIEERSVALGELKKMTCIPEVVKKLGLERICRYKSKANWTLVREFFAGIDAYKVDTTKGVMISTVRGKKIKVTPDLLAKFKLYKGVKPDIGRMWWDTLYAAFTNNHPTAFLPLGILLTRFMYARKVPILAGDKLADKKTTHIGRGTIGKSEGQSKIHRVVNNPVSLEGIHDMILTVQENQIEFYQMVKKVVHIVGRDYDPSDGDDE</sequence>
<evidence type="ECO:0000313" key="2">
    <source>
        <dbReference type="Proteomes" id="UP001062846"/>
    </source>
</evidence>
<organism evidence="1 2">
    <name type="scientific">Rhododendron molle</name>
    <name type="common">Chinese azalea</name>
    <name type="synonym">Azalea mollis</name>
    <dbReference type="NCBI Taxonomy" id="49168"/>
    <lineage>
        <taxon>Eukaryota</taxon>
        <taxon>Viridiplantae</taxon>
        <taxon>Streptophyta</taxon>
        <taxon>Embryophyta</taxon>
        <taxon>Tracheophyta</taxon>
        <taxon>Spermatophyta</taxon>
        <taxon>Magnoliopsida</taxon>
        <taxon>eudicotyledons</taxon>
        <taxon>Gunneridae</taxon>
        <taxon>Pentapetalae</taxon>
        <taxon>asterids</taxon>
        <taxon>Ericales</taxon>
        <taxon>Ericaceae</taxon>
        <taxon>Ericoideae</taxon>
        <taxon>Rhodoreae</taxon>
        <taxon>Rhododendron</taxon>
    </lineage>
</organism>
<protein>
    <submittedName>
        <fullName evidence="1">Uncharacterized protein</fullName>
    </submittedName>
</protein>